<evidence type="ECO:0000256" key="2">
    <source>
        <dbReference type="ARBA" id="ARBA00022525"/>
    </source>
</evidence>
<reference evidence="5 6" key="1">
    <citation type="submission" date="2019-08" db="EMBL/GenBank/DDBJ databases">
        <title>Luteimonas viscosus sp. nov., isolated from soil of a sunflower field.</title>
        <authorList>
            <person name="Jianli Z."/>
            <person name="Ying Z."/>
        </authorList>
    </citation>
    <scope>NUCLEOTIDE SEQUENCE [LARGE SCALE GENOMIC DNA]</scope>
    <source>
        <strain evidence="5 6">XBU10</strain>
    </source>
</reference>
<evidence type="ECO:0000313" key="6">
    <source>
        <dbReference type="Proteomes" id="UP000324973"/>
    </source>
</evidence>
<feature type="compositionally biased region" description="Basic and acidic residues" evidence="4">
    <location>
        <begin position="507"/>
        <end position="519"/>
    </location>
</feature>
<organism evidence="5 6">
    <name type="scientific">Luteimonas viscosa</name>
    <dbReference type="NCBI Taxonomy" id="1132694"/>
    <lineage>
        <taxon>Bacteria</taxon>
        <taxon>Pseudomonadati</taxon>
        <taxon>Pseudomonadota</taxon>
        <taxon>Gammaproteobacteria</taxon>
        <taxon>Lysobacterales</taxon>
        <taxon>Lysobacteraceae</taxon>
        <taxon>Luteimonas</taxon>
    </lineage>
</organism>
<dbReference type="Pfam" id="PF00353">
    <property type="entry name" value="HemolysinCabind"/>
    <property type="match status" value="2"/>
</dbReference>
<keyword evidence="6" id="KW-1185">Reference proteome</keyword>
<dbReference type="InterPro" id="IPR001343">
    <property type="entry name" value="Hemolysn_Ca-bd"/>
</dbReference>
<feature type="region of interest" description="Disordered" evidence="4">
    <location>
        <begin position="1"/>
        <end position="85"/>
    </location>
</feature>
<dbReference type="GO" id="GO:0005509">
    <property type="term" value="F:calcium ion binding"/>
    <property type="evidence" value="ECO:0007669"/>
    <property type="project" value="InterPro"/>
</dbReference>
<dbReference type="RefSeq" id="WP_149102366.1">
    <property type="nucleotide sequence ID" value="NZ_VTFT01000001.1"/>
</dbReference>
<gene>
    <name evidence="5" type="ORF">FZO89_05865</name>
</gene>
<dbReference type="OrthoDB" id="5952792at2"/>
<keyword evidence="3" id="KW-0106">Calcium</keyword>
<dbReference type="InterPro" id="IPR028208">
    <property type="entry name" value="Effector_pro_NleD-like"/>
</dbReference>
<dbReference type="EMBL" id="VTFT01000001">
    <property type="protein sequence ID" value="TYT25816.1"/>
    <property type="molecule type" value="Genomic_DNA"/>
</dbReference>
<dbReference type="Gene3D" id="2.160.20.160">
    <property type="match status" value="1"/>
</dbReference>
<evidence type="ECO:0008006" key="7">
    <source>
        <dbReference type="Google" id="ProtNLM"/>
    </source>
</evidence>
<dbReference type="InterPro" id="IPR011049">
    <property type="entry name" value="Serralysin-like_metalloprot_C"/>
</dbReference>
<sequence length="527" mass="54776">MSIQTDSSRIADSTPPRTDGYWEDPAAEHNLLASPADLDRNPVDPASVEDSPRMSALPSLGATEIDGTGSNPADRSRGQTPDGKDIQIDVLHRQDGVQVTREQTLAEAGIGQTYVSSDQLVFTTGAGNDQVGVTQRDDGTLDVTVNGESYEVHVAEGQELTIRSGGGEDVIEVASNVTVNIVAETGDGDDKIDIAGTGDHRIDAGDGNDAVTLTGGGRNDVFGGNGDDIIQGGSGVDVIYGGDGDDSIEGGAGRNYLEGGLGNDTLRSRGTGDMVSGGLGDDTIHAASGASSIYAGAGRDTIEGAGGQTTVYAEANDLINAAIGARPTVVNVEIDPQVGSSVTVEGSDAFVQRVQADIEFLRSSPNGQRMLAEFDQTAATKGNTVTIKELSNEHNGFAMPAEAGATWADVQITNGRAGGGVDTDIRYNPSFHMEAFPAPVVVLYHEMSHAYNFANGTLQPGNYNGPDLADRGISNSERQAVGLETTAAPYDFDGDPATPPTTANPDHLTENGLREELGLPDRPSYRL</sequence>
<dbReference type="PROSITE" id="PS00330">
    <property type="entry name" value="HEMOLYSIN_CALCIUM"/>
    <property type="match status" value="1"/>
</dbReference>
<accession>A0A5D4XME5</accession>
<dbReference type="InterPro" id="IPR050557">
    <property type="entry name" value="RTX_toxin/Mannuronan_C5-epim"/>
</dbReference>
<dbReference type="PANTHER" id="PTHR38340:SF1">
    <property type="entry name" value="S-LAYER PROTEIN"/>
    <property type="match status" value="1"/>
</dbReference>
<comment type="subcellular location">
    <subcellularLocation>
        <location evidence="1">Secreted</location>
    </subcellularLocation>
</comment>
<feature type="compositionally biased region" description="Basic and acidic residues" evidence="4">
    <location>
        <begin position="74"/>
        <end position="85"/>
    </location>
</feature>
<keyword evidence="2" id="KW-0964">Secreted</keyword>
<evidence type="ECO:0000256" key="3">
    <source>
        <dbReference type="ARBA" id="ARBA00022837"/>
    </source>
</evidence>
<feature type="compositionally biased region" description="Polar residues" evidence="4">
    <location>
        <begin position="1"/>
        <end position="11"/>
    </location>
</feature>
<name>A0A5D4XME5_9GAMM</name>
<protein>
    <recommendedName>
        <fullName evidence="7">Hemolysin-type calcium-binding repeat-containing protein</fullName>
    </recommendedName>
</protein>
<dbReference type="PRINTS" id="PR00313">
    <property type="entry name" value="CABNDNGRPT"/>
</dbReference>
<evidence type="ECO:0000256" key="1">
    <source>
        <dbReference type="ARBA" id="ARBA00004613"/>
    </source>
</evidence>
<dbReference type="Pfam" id="PF14891">
    <property type="entry name" value="Peptidase_M91"/>
    <property type="match status" value="1"/>
</dbReference>
<feature type="region of interest" description="Disordered" evidence="4">
    <location>
        <begin position="487"/>
        <end position="527"/>
    </location>
</feature>
<evidence type="ECO:0000313" key="5">
    <source>
        <dbReference type="EMBL" id="TYT25816.1"/>
    </source>
</evidence>
<comment type="caution">
    <text evidence="5">The sequence shown here is derived from an EMBL/GenBank/DDBJ whole genome shotgun (WGS) entry which is preliminary data.</text>
</comment>
<dbReference type="AlphaFoldDB" id="A0A5D4XME5"/>
<dbReference type="PANTHER" id="PTHR38340">
    <property type="entry name" value="S-LAYER PROTEIN"/>
    <property type="match status" value="1"/>
</dbReference>
<dbReference type="GO" id="GO:0005576">
    <property type="term" value="C:extracellular region"/>
    <property type="evidence" value="ECO:0007669"/>
    <property type="project" value="UniProtKB-SubCell"/>
</dbReference>
<proteinExistence type="predicted"/>
<dbReference type="Proteomes" id="UP000324973">
    <property type="component" value="Unassembled WGS sequence"/>
</dbReference>
<dbReference type="InterPro" id="IPR018511">
    <property type="entry name" value="Hemolysin-typ_Ca-bd_CS"/>
</dbReference>
<evidence type="ECO:0000256" key="4">
    <source>
        <dbReference type="SAM" id="MobiDB-lite"/>
    </source>
</evidence>
<dbReference type="SUPFAM" id="SSF51120">
    <property type="entry name" value="beta-Roll"/>
    <property type="match status" value="1"/>
</dbReference>